<protein>
    <submittedName>
        <fullName evidence="2">Uncharacterized protein</fullName>
    </submittedName>
</protein>
<sequence length="54" mass="5849">MDELSDKYITALSIKGATPPYPILIAFDPLFYILKMNIGLIGNALAVVVIRLAA</sequence>
<keyword evidence="1" id="KW-0812">Transmembrane</keyword>
<feature type="transmembrane region" description="Helical" evidence="1">
    <location>
        <begin position="30"/>
        <end position="53"/>
    </location>
</feature>
<evidence type="ECO:0000313" key="2">
    <source>
        <dbReference type="EMBL" id="MDI1232307.1"/>
    </source>
</evidence>
<dbReference type="Proteomes" id="UP001160519">
    <property type="component" value="Unassembled WGS sequence"/>
</dbReference>
<keyword evidence="3" id="KW-1185">Reference proteome</keyword>
<dbReference type="EMBL" id="JAQSDF010000074">
    <property type="protein sequence ID" value="MDI1232307.1"/>
    <property type="molecule type" value="Genomic_DNA"/>
</dbReference>
<comment type="caution">
    <text evidence="2">The sequence shown here is derived from an EMBL/GenBank/DDBJ whole genome shotgun (WGS) entry which is preliminary data.</text>
</comment>
<evidence type="ECO:0000313" key="3">
    <source>
        <dbReference type="Proteomes" id="UP001160519"/>
    </source>
</evidence>
<dbReference type="AlphaFoldDB" id="A0AA43Q872"/>
<reference evidence="2" key="1">
    <citation type="submission" date="2023-01" db="EMBL/GenBank/DDBJ databases">
        <title>Biogeochemical cycle of methane in antarctic sediments.</title>
        <authorList>
            <person name="Roldan D.M."/>
            <person name="Menes R.J."/>
        </authorList>
    </citation>
    <scope>NUCLEOTIDE SEQUENCE [LARGE SCALE GENOMIC DNA]</scope>
    <source>
        <strain evidence="2">K-2018 MAG008</strain>
    </source>
</reference>
<proteinExistence type="predicted"/>
<organism evidence="2 3">
    <name type="scientific">Candidatus Methylobacter titanis</name>
    <dbReference type="NCBI Taxonomy" id="3053457"/>
    <lineage>
        <taxon>Bacteria</taxon>
        <taxon>Pseudomonadati</taxon>
        <taxon>Pseudomonadota</taxon>
        <taxon>Gammaproteobacteria</taxon>
        <taxon>Methylococcales</taxon>
        <taxon>Methylococcaceae</taxon>
        <taxon>Methylobacter</taxon>
    </lineage>
</organism>
<keyword evidence="1" id="KW-1133">Transmembrane helix</keyword>
<keyword evidence="1" id="KW-0472">Membrane</keyword>
<evidence type="ECO:0000256" key="1">
    <source>
        <dbReference type="SAM" id="Phobius"/>
    </source>
</evidence>
<accession>A0AA43Q872</accession>
<name>A0AA43Q872_9GAMM</name>
<gene>
    <name evidence="2" type="ORF">PSU93_14275</name>
</gene>